<dbReference type="AlphaFoldDB" id="A0A1G4BS82"/>
<sequence>MLPPQCTLRRLLLNAIGAQIGSRMLFADSDHVSGEGWFVSDQYALRMRMPPR</sequence>
<reference evidence="1 2" key="1">
    <citation type="submission" date="2016-09" db="EMBL/GenBank/DDBJ databases">
        <authorList>
            <person name="Capua I."/>
            <person name="De Benedictis P."/>
            <person name="Joannis T."/>
            <person name="Lombin L.H."/>
            <person name="Cattoli G."/>
        </authorList>
    </citation>
    <scope>NUCLEOTIDE SEQUENCE [LARGE SCALE GENOMIC DNA]</scope>
    <source>
        <strain evidence="1 2">IMI 309357</strain>
    </source>
</reference>
<evidence type="ECO:0000313" key="2">
    <source>
        <dbReference type="Proteomes" id="UP000176998"/>
    </source>
</evidence>
<dbReference type="RefSeq" id="XP_022481386.1">
    <property type="nucleotide sequence ID" value="XM_022612247.1"/>
</dbReference>
<comment type="caution">
    <text evidence="1">The sequence shown here is derived from an EMBL/GenBank/DDBJ whole genome shotgun (WGS) entry which is preliminary data.</text>
</comment>
<keyword evidence="2" id="KW-1185">Reference proteome</keyword>
<accession>A0A1G4BS82</accession>
<dbReference type="Proteomes" id="UP000176998">
    <property type="component" value="Unassembled WGS sequence"/>
</dbReference>
<organism evidence="1 2">
    <name type="scientific">Colletotrichum orchidophilum</name>
    <dbReference type="NCBI Taxonomy" id="1209926"/>
    <lineage>
        <taxon>Eukaryota</taxon>
        <taxon>Fungi</taxon>
        <taxon>Dikarya</taxon>
        <taxon>Ascomycota</taxon>
        <taxon>Pezizomycotina</taxon>
        <taxon>Sordariomycetes</taxon>
        <taxon>Hypocreomycetidae</taxon>
        <taxon>Glomerellales</taxon>
        <taxon>Glomerellaceae</taxon>
        <taxon>Colletotrichum</taxon>
    </lineage>
</organism>
<dbReference type="GeneID" id="34553757"/>
<proteinExistence type="predicted"/>
<protein>
    <submittedName>
        <fullName evidence="1">Uncharacterized protein</fullName>
    </submittedName>
</protein>
<evidence type="ECO:0000313" key="1">
    <source>
        <dbReference type="EMBL" id="OHF04251.1"/>
    </source>
</evidence>
<dbReference type="EMBL" id="MJBS01000003">
    <property type="protein sequence ID" value="OHF04251.1"/>
    <property type="molecule type" value="Genomic_DNA"/>
</dbReference>
<gene>
    <name evidence="1" type="ORF">CORC01_00590</name>
</gene>
<name>A0A1G4BS82_9PEZI</name>